<dbReference type="Pfam" id="PF01527">
    <property type="entry name" value="HTH_Tnp_1"/>
    <property type="match status" value="1"/>
</dbReference>
<name>A0ABV1N8N9_9GAMM</name>
<accession>A0ABV1N8N9</accession>
<dbReference type="SUPFAM" id="SSF46689">
    <property type="entry name" value="Homeodomain-like"/>
    <property type="match status" value="1"/>
</dbReference>
<dbReference type="RefSeq" id="WP_349759583.1">
    <property type="nucleotide sequence ID" value="NZ_JBEGCI010000016.1"/>
</dbReference>
<gene>
    <name evidence="2" type="ORF">ABE957_15570</name>
</gene>
<proteinExistence type="inferred from homology"/>
<dbReference type="InterPro" id="IPR002514">
    <property type="entry name" value="Transposase_8"/>
</dbReference>
<sequence>MKSILHTAEHIISILKTNKRGVCIDELDRQYGVTEQTIYRWKAKYGGMKVSGRNDYGSWRQPLSELVA</sequence>
<dbReference type="EMBL" id="JBEGCI010000016">
    <property type="protein sequence ID" value="MEQ6890090.1"/>
    <property type="molecule type" value="Genomic_DNA"/>
</dbReference>
<dbReference type="InterPro" id="IPR009057">
    <property type="entry name" value="Homeodomain-like_sf"/>
</dbReference>
<reference evidence="2 3" key="1">
    <citation type="submission" date="2024-05" db="EMBL/GenBank/DDBJ databases">
        <title>Halomonas sp. CS7 16S ribosomal RNA gene Genome sequencing and assembly.</title>
        <authorList>
            <person name="Yook S."/>
        </authorList>
    </citation>
    <scope>NUCLEOTIDE SEQUENCE [LARGE SCALE GENOMIC DNA]</scope>
    <source>
        <strain evidence="2 3">CS7</strain>
    </source>
</reference>
<protein>
    <submittedName>
        <fullName evidence="2">Transposase</fullName>
    </submittedName>
</protein>
<evidence type="ECO:0000256" key="1">
    <source>
        <dbReference type="ARBA" id="ARBA00009964"/>
    </source>
</evidence>
<keyword evidence="3" id="KW-1185">Reference proteome</keyword>
<comment type="caution">
    <text evidence="2">The sequence shown here is derived from an EMBL/GenBank/DDBJ whole genome shotgun (WGS) entry which is preliminary data.</text>
</comment>
<dbReference type="Proteomes" id="UP001472978">
    <property type="component" value="Unassembled WGS sequence"/>
</dbReference>
<evidence type="ECO:0000313" key="3">
    <source>
        <dbReference type="Proteomes" id="UP001472978"/>
    </source>
</evidence>
<comment type="similarity">
    <text evidence="1">Belongs to the transposase 8 family.</text>
</comment>
<evidence type="ECO:0000313" key="2">
    <source>
        <dbReference type="EMBL" id="MEQ6890090.1"/>
    </source>
</evidence>
<organism evidence="2 3">
    <name type="scientific">Halomonas pelophila</name>
    <dbReference type="NCBI Taxonomy" id="3151122"/>
    <lineage>
        <taxon>Bacteria</taxon>
        <taxon>Pseudomonadati</taxon>
        <taxon>Pseudomonadota</taxon>
        <taxon>Gammaproteobacteria</taxon>
        <taxon>Oceanospirillales</taxon>
        <taxon>Halomonadaceae</taxon>
        <taxon>Halomonas</taxon>
    </lineage>
</organism>